<feature type="transmembrane region" description="Helical" evidence="8">
    <location>
        <begin position="97"/>
        <end position="118"/>
    </location>
</feature>
<feature type="transmembrane region" description="Helical" evidence="8">
    <location>
        <begin position="198"/>
        <end position="219"/>
    </location>
</feature>
<feature type="transmembrane region" description="Helical" evidence="8">
    <location>
        <begin position="124"/>
        <end position="145"/>
    </location>
</feature>
<feature type="transmembrane region" description="Helical" evidence="8">
    <location>
        <begin position="65"/>
        <end position="85"/>
    </location>
</feature>
<evidence type="ECO:0000256" key="4">
    <source>
        <dbReference type="ARBA" id="ARBA00022475"/>
    </source>
</evidence>
<reference evidence="9 10" key="1">
    <citation type="submission" date="2024-03" db="EMBL/GenBank/DDBJ databases">
        <title>Mouse gut bacterial collection (mGBC) of GemPharmatech.</title>
        <authorList>
            <person name="He Y."/>
            <person name="Dong L."/>
            <person name="Wu D."/>
            <person name="Gao X."/>
            <person name="Lin Z."/>
        </authorList>
    </citation>
    <scope>NUCLEOTIDE SEQUENCE [LARGE SCALE GENOMIC DNA]</scope>
    <source>
        <strain evidence="9 10">61-15</strain>
    </source>
</reference>
<dbReference type="CDD" id="cd06550">
    <property type="entry name" value="TM_ABC_iron-siderophores_like"/>
    <property type="match status" value="1"/>
</dbReference>
<evidence type="ECO:0000256" key="8">
    <source>
        <dbReference type="SAM" id="Phobius"/>
    </source>
</evidence>
<name>A0ABV4D3I2_9LACT</name>
<keyword evidence="3" id="KW-0813">Transport</keyword>
<dbReference type="RefSeq" id="WP_369948599.1">
    <property type="nucleotide sequence ID" value="NZ_JBCLSH010000029.1"/>
</dbReference>
<dbReference type="InterPro" id="IPR000522">
    <property type="entry name" value="ABC_transptr_permease_BtuC"/>
</dbReference>
<evidence type="ECO:0000256" key="7">
    <source>
        <dbReference type="ARBA" id="ARBA00023136"/>
    </source>
</evidence>
<accession>A0ABV4D3I2</accession>
<dbReference type="PANTHER" id="PTHR30472">
    <property type="entry name" value="FERRIC ENTEROBACTIN TRANSPORT SYSTEM PERMEASE PROTEIN"/>
    <property type="match status" value="1"/>
</dbReference>
<evidence type="ECO:0000313" key="10">
    <source>
        <dbReference type="Proteomes" id="UP001565283"/>
    </source>
</evidence>
<dbReference type="EMBL" id="JBCLSH010000029">
    <property type="protein sequence ID" value="MEY8444102.1"/>
    <property type="molecule type" value="Genomic_DNA"/>
</dbReference>
<keyword evidence="7 8" id="KW-0472">Membrane</keyword>
<evidence type="ECO:0000256" key="2">
    <source>
        <dbReference type="ARBA" id="ARBA00007935"/>
    </source>
</evidence>
<proteinExistence type="inferred from homology"/>
<comment type="caution">
    <text evidence="9">The sequence shown here is derived from an EMBL/GenBank/DDBJ whole genome shotgun (WGS) entry which is preliminary data.</text>
</comment>
<keyword evidence="4" id="KW-1003">Cell membrane</keyword>
<evidence type="ECO:0000256" key="3">
    <source>
        <dbReference type="ARBA" id="ARBA00022448"/>
    </source>
</evidence>
<evidence type="ECO:0000256" key="5">
    <source>
        <dbReference type="ARBA" id="ARBA00022692"/>
    </source>
</evidence>
<keyword evidence="6 8" id="KW-1133">Transmembrane helix</keyword>
<feature type="transmembrane region" description="Helical" evidence="8">
    <location>
        <begin position="245"/>
        <end position="266"/>
    </location>
</feature>
<evidence type="ECO:0000256" key="6">
    <source>
        <dbReference type="ARBA" id="ARBA00022989"/>
    </source>
</evidence>
<dbReference type="Gene3D" id="1.10.3470.10">
    <property type="entry name" value="ABC transporter involved in vitamin B12 uptake, BtuC"/>
    <property type="match status" value="1"/>
</dbReference>
<sequence>MYSRILSRSKARRILLLFVVALVAMLISISLGSVHIPLNDLISTVAGRSKNISPLLENIILEVRLPRIVLSFLTGLALGASGTVMQSLLQNPLASSYTLGVSSGASLGASIVMLLGLSFATPTIAMSAGGFIFGLITVFLVLLFAQRYSNRLDNQTVILVGLVFSLFVNAFLTLIMTFSPDYMQRLFFWQLGSFSGASWENVWLLSSILVFSFSFLFYFHREMDILSFGDAFALSQGVEVKRTKFILIGFSSLLTGVSVAMTGVIGFVDLIAPHLARRLFGATHKWVLPSSALLGGLLCVIADTLARSIIAPREIPIGAVTALIGVPFFCHIFFRKGKK</sequence>
<feature type="transmembrane region" description="Helical" evidence="8">
    <location>
        <begin position="157"/>
        <end position="178"/>
    </location>
</feature>
<comment type="similarity">
    <text evidence="2">Belongs to the binding-protein-dependent transport system permease family. FecCD subfamily.</text>
</comment>
<dbReference type="Pfam" id="PF01032">
    <property type="entry name" value="FecCD"/>
    <property type="match status" value="1"/>
</dbReference>
<evidence type="ECO:0000256" key="1">
    <source>
        <dbReference type="ARBA" id="ARBA00004651"/>
    </source>
</evidence>
<evidence type="ECO:0000313" key="9">
    <source>
        <dbReference type="EMBL" id="MEY8444102.1"/>
    </source>
</evidence>
<dbReference type="PANTHER" id="PTHR30472:SF25">
    <property type="entry name" value="ABC TRANSPORTER PERMEASE PROTEIN MJ0876-RELATED"/>
    <property type="match status" value="1"/>
</dbReference>
<keyword evidence="5 8" id="KW-0812">Transmembrane</keyword>
<feature type="transmembrane region" description="Helical" evidence="8">
    <location>
        <begin position="317"/>
        <end position="334"/>
    </location>
</feature>
<gene>
    <name evidence="9" type="ORF">AALA52_07605</name>
</gene>
<organism evidence="9 10">
    <name type="scientific">Lactococcus ileimucosae</name>
    <dbReference type="NCBI Taxonomy" id="2941329"/>
    <lineage>
        <taxon>Bacteria</taxon>
        <taxon>Bacillati</taxon>
        <taxon>Bacillota</taxon>
        <taxon>Bacilli</taxon>
        <taxon>Lactobacillales</taxon>
        <taxon>Streptococcaceae</taxon>
        <taxon>Lactococcus</taxon>
    </lineage>
</organism>
<dbReference type="InterPro" id="IPR037294">
    <property type="entry name" value="ABC_BtuC-like"/>
</dbReference>
<dbReference type="SUPFAM" id="SSF81345">
    <property type="entry name" value="ABC transporter involved in vitamin B12 uptake, BtuC"/>
    <property type="match status" value="1"/>
</dbReference>
<protein>
    <submittedName>
        <fullName evidence="9">Iron ABC transporter permease</fullName>
    </submittedName>
</protein>
<dbReference type="Proteomes" id="UP001565283">
    <property type="component" value="Unassembled WGS sequence"/>
</dbReference>
<comment type="subcellular location">
    <subcellularLocation>
        <location evidence="1">Cell membrane</location>
        <topology evidence="1">Multi-pass membrane protein</topology>
    </subcellularLocation>
</comment>
<keyword evidence="10" id="KW-1185">Reference proteome</keyword>